<comment type="caution">
    <text evidence="2">The sequence shown here is derived from an EMBL/GenBank/DDBJ whole genome shotgun (WGS) entry which is preliminary data.</text>
</comment>
<sequence>MSAGPLIVVELLTRRLQVVQEISAVQSRNLLNCHLSGGAEFEIQGIEQEIATIGASHELAKALADARERFRMANAEMAECNAQCAALEQRLEELDRRIAAGR</sequence>
<keyword evidence="1" id="KW-0175">Coiled coil</keyword>
<dbReference type="RefSeq" id="WP_063677417.1">
    <property type="nucleotide sequence ID" value="NZ_LSEF01000032.1"/>
</dbReference>
<organism evidence="2 3">
    <name type="scientific">Bradyrhizobium neotropicale</name>
    <dbReference type="NCBI Taxonomy" id="1497615"/>
    <lineage>
        <taxon>Bacteria</taxon>
        <taxon>Pseudomonadati</taxon>
        <taxon>Pseudomonadota</taxon>
        <taxon>Alphaproteobacteria</taxon>
        <taxon>Hyphomicrobiales</taxon>
        <taxon>Nitrobacteraceae</taxon>
        <taxon>Bradyrhizobium</taxon>
    </lineage>
</organism>
<gene>
    <name evidence="2" type="ORF">AXW67_02610</name>
</gene>
<evidence type="ECO:0000256" key="1">
    <source>
        <dbReference type="SAM" id="Coils"/>
    </source>
</evidence>
<dbReference type="AlphaFoldDB" id="A0A176ZG50"/>
<dbReference type="Proteomes" id="UP000077173">
    <property type="component" value="Unassembled WGS sequence"/>
</dbReference>
<protein>
    <submittedName>
        <fullName evidence="2">Uncharacterized protein</fullName>
    </submittedName>
</protein>
<proteinExistence type="predicted"/>
<feature type="coiled-coil region" evidence="1">
    <location>
        <begin position="63"/>
        <end position="97"/>
    </location>
</feature>
<evidence type="ECO:0000313" key="2">
    <source>
        <dbReference type="EMBL" id="OAF18746.1"/>
    </source>
</evidence>
<keyword evidence="3" id="KW-1185">Reference proteome</keyword>
<accession>A0A176ZG50</accession>
<dbReference type="GeneID" id="32584858"/>
<evidence type="ECO:0000313" key="3">
    <source>
        <dbReference type="Proteomes" id="UP000077173"/>
    </source>
</evidence>
<reference evidence="2 3" key="1">
    <citation type="submission" date="2016-02" db="EMBL/GenBank/DDBJ databases">
        <title>Draft genome sequence of the strain BR 10247T Bradyrhizobium neotropicale isolated from nodules of Centrolobium paraense.</title>
        <authorList>
            <person name="Simoes-Araujo J.L."/>
            <person name="Barauna A.C."/>
            <person name="Silva K."/>
            <person name="Zilli J.E."/>
        </authorList>
    </citation>
    <scope>NUCLEOTIDE SEQUENCE [LARGE SCALE GENOMIC DNA]</scope>
    <source>
        <strain evidence="2 3">BR 10247</strain>
    </source>
</reference>
<name>A0A176ZG50_9BRAD</name>
<dbReference type="EMBL" id="LSEF01000032">
    <property type="protein sequence ID" value="OAF18746.1"/>
    <property type="molecule type" value="Genomic_DNA"/>
</dbReference>